<keyword evidence="4" id="KW-1185">Reference proteome</keyword>
<dbReference type="OrthoDB" id="5222624at2759"/>
<gene>
    <name evidence="3" type="ORF">SAMD00023353_0102970</name>
</gene>
<evidence type="ECO:0000256" key="2">
    <source>
        <dbReference type="SAM" id="Phobius"/>
    </source>
</evidence>
<reference evidence="3" key="1">
    <citation type="submission" date="2016-03" db="EMBL/GenBank/DDBJ databases">
        <title>Draft genome sequence of Rosellinia necatrix.</title>
        <authorList>
            <person name="Kanematsu S."/>
        </authorList>
    </citation>
    <scope>NUCLEOTIDE SEQUENCE [LARGE SCALE GENOMIC DNA]</scope>
    <source>
        <strain evidence="3">W97</strain>
    </source>
</reference>
<sequence>MGLLHYRRDDGTNHPPAVSNAPPDNGDGGDTVSLALDPWLLVVIIIGVLIVLTLAVFVLVHCVKTRRNRDNGFRMVPARSPGSPFSPKREPGWAGRQLGGDLERELLIRKSLAGRSSLALGSHAPPASSAAPDEGHHPSEAPADGQGERTAQKDDWKALEAHVQNEKRAHALYHQHPAFASHPSLPQPAQKPSPARPNDLPLRHHVIRS</sequence>
<accession>A0A1S7UHX7</accession>
<feature type="transmembrane region" description="Helical" evidence="2">
    <location>
        <begin position="39"/>
        <end position="60"/>
    </location>
</feature>
<proteinExistence type="predicted"/>
<keyword evidence="2" id="KW-0812">Transmembrane</keyword>
<dbReference type="AlphaFoldDB" id="A0A1S7UHX7"/>
<feature type="region of interest" description="Disordered" evidence="1">
    <location>
        <begin position="118"/>
        <end position="209"/>
    </location>
</feature>
<organism evidence="3">
    <name type="scientific">Rosellinia necatrix</name>
    <name type="common">White root-rot fungus</name>
    <dbReference type="NCBI Taxonomy" id="77044"/>
    <lineage>
        <taxon>Eukaryota</taxon>
        <taxon>Fungi</taxon>
        <taxon>Dikarya</taxon>
        <taxon>Ascomycota</taxon>
        <taxon>Pezizomycotina</taxon>
        <taxon>Sordariomycetes</taxon>
        <taxon>Xylariomycetidae</taxon>
        <taxon>Xylariales</taxon>
        <taxon>Xylariaceae</taxon>
        <taxon>Rosellinia</taxon>
    </lineage>
</organism>
<keyword evidence="2" id="KW-0472">Membrane</keyword>
<feature type="compositionally biased region" description="Pro residues" evidence="1">
    <location>
        <begin position="185"/>
        <end position="195"/>
    </location>
</feature>
<dbReference type="OMA" id="AWIVISV"/>
<evidence type="ECO:0000313" key="4">
    <source>
        <dbReference type="Proteomes" id="UP000054516"/>
    </source>
</evidence>
<name>A0A1S7UHX7_ROSNE</name>
<dbReference type="Proteomes" id="UP000054516">
    <property type="component" value="Unassembled WGS sequence"/>
</dbReference>
<feature type="compositionally biased region" description="Basic and acidic residues" evidence="1">
    <location>
        <begin position="146"/>
        <end position="169"/>
    </location>
</feature>
<evidence type="ECO:0000313" key="3">
    <source>
        <dbReference type="EMBL" id="GAP82761.1"/>
    </source>
</evidence>
<keyword evidence="2" id="KW-1133">Transmembrane helix</keyword>
<feature type="compositionally biased region" description="Low complexity" evidence="1">
    <location>
        <begin position="118"/>
        <end position="132"/>
    </location>
</feature>
<dbReference type="EMBL" id="DF977446">
    <property type="protein sequence ID" value="GAP82761.1"/>
    <property type="molecule type" value="Genomic_DNA"/>
</dbReference>
<feature type="region of interest" description="Disordered" evidence="1">
    <location>
        <begin position="72"/>
        <end position="96"/>
    </location>
</feature>
<evidence type="ECO:0000256" key="1">
    <source>
        <dbReference type="SAM" id="MobiDB-lite"/>
    </source>
</evidence>
<protein>
    <submittedName>
        <fullName evidence="3">Uncharacterized protein</fullName>
    </submittedName>
</protein>